<feature type="transmembrane region" description="Helical" evidence="11">
    <location>
        <begin position="23"/>
        <end position="41"/>
    </location>
</feature>
<comment type="pathway">
    <text evidence="11">Cell wall biogenesis; peptidoglycan biosynthesis.</text>
</comment>
<dbReference type="GO" id="GO:0008955">
    <property type="term" value="F:peptidoglycan glycosyltransferase activity"/>
    <property type="evidence" value="ECO:0007669"/>
    <property type="project" value="UniProtKB-UniRule"/>
</dbReference>
<evidence type="ECO:0000256" key="10">
    <source>
        <dbReference type="ARBA" id="ARBA00023316"/>
    </source>
</evidence>
<feature type="transmembrane region" description="Helical" evidence="11">
    <location>
        <begin position="275"/>
        <end position="296"/>
    </location>
</feature>
<evidence type="ECO:0000256" key="3">
    <source>
        <dbReference type="ARBA" id="ARBA00022676"/>
    </source>
</evidence>
<keyword evidence="10 11" id="KW-0961">Cell wall biogenesis/degradation</keyword>
<evidence type="ECO:0000313" key="13">
    <source>
        <dbReference type="Proteomes" id="UP000694232"/>
    </source>
</evidence>
<keyword evidence="13" id="KW-1185">Reference proteome</keyword>
<comment type="catalytic activity">
    <reaction evidence="11">
        <text>[GlcNAc-(1-&gt;4)-Mur2Ac(oyl-L-Ala-gamma-D-Glu-L-Lys-D-Ala-D-Ala)](n)-di-trans,octa-cis-undecaprenyl diphosphate + beta-D-GlcNAc-(1-&gt;4)-Mur2Ac(oyl-L-Ala-gamma-D-Glu-L-Lys-D-Ala-D-Ala)-di-trans,octa-cis-undecaprenyl diphosphate = [GlcNAc-(1-&gt;4)-Mur2Ac(oyl-L-Ala-gamma-D-Glu-L-Lys-D-Ala-D-Ala)](n+1)-di-trans,octa-cis-undecaprenyl diphosphate + di-trans,octa-cis-undecaprenyl diphosphate + H(+)</text>
        <dbReference type="Rhea" id="RHEA:23708"/>
        <dbReference type="Rhea" id="RHEA-COMP:9602"/>
        <dbReference type="Rhea" id="RHEA-COMP:9603"/>
        <dbReference type="ChEBI" id="CHEBI:15378"/>
        <dbReference type="ChEBI" id="CHEBI:58405"/>
        <dbReference type="ChEBI" id="CHEBI:60033"/>
        <dbReference type="ChEBI" id="CHEBI:78435"/>
        <dbReference type="EC" id="2.4.99.28"/>
    </reaction>
</comment>
<comment type="subcellular location">
    <subcellularLocation>
        <location evidence="11">Cell inner membrane</location>
        <topology evidence="11">Multi-pass membrane protein</topology>
    </subcellularLocation>
    <subcellularLocation>
        <location evidence="1">Membrane</location>
        <topology evidence="1">Multi-pass membrane protein</topology>
    </subcellularLocation>
</comment>
<dbReference type="GO" id="GO:0005886">
    <property type="term" value="C:plasma membrane"/>
    <property type="evidence" value="ECO:0007669"/>
    <property type="project" value="UniProtKB-SubCell"/>
</dbReference>
<feature type="transmembrane region" description="Helical" evidence="11">
    <location>
        <begin position="341"/>
        <end position="362"/>
    </location>
</feature>
<dbReference type="GO" id="GO:0015648">
    <property type="term" value="F:lipid-linked peptidoglycan transporter activity"/>
    <property type="evidence" value="ECO:0007669"/>
    <property type="project" value="TreeGrafter"/>
</dbReference>
<dbReference type="GO" id="GO:0008360">
    <property type="term" value="P:regulation of cell shape"/>
    <property type="evidence" value="ECO:0007669"/>
    <property type="project" value="UniProtKB-KW"/>
</dbReference>
<evidence type="ECO:0000256" key="11">
    <source>
        <dbReference type="HAMAP-Rule" id="MF_02079"/>
    </source>
</evidence>
<dbReference type="HAMAP" id="MF_02079">
    <property type="entry name" value="PGT_RodA"/>
    <property type="match status" value="1"/>
</dbReference>
<evidence type="ECO:0000256" key="7">
    <source>
        <dbReference type="ARBA" id="ARBA00022984"/>
    </source>
</evidence>
<feature type="transmembrane region" description="Helical" evidence="11">
    <location>
        <begin position="77"/>
        <end position="96"/>
    </location>
</feature>
<feature type="transmembrane region" description="Helical" evidence="11">
    <location>
        <begin position="187"/>
        <end position="205"/>
    </location>
</feature>
<feature type="transmembrane region" description="Helical" evidence="11">
    <location>
        <begin position="308"/>
        <end position="335"/>
    </location>
</feature>
<reference evidence="12" key="1">
    <citation type="submission" date="2021-06" db="EMBL/GenBank/DDBJ databases">
        <title>Vibrio nov. sp., novel gut bacterium isolated from Yellow Sea oyster.</title>
        <authorList>
            <person name="Muhammad N."/>
            <person name="Nguyen T.H."/>
            <person name="Lee Y.-J."/>
            <person name="Ko J."/>
            <person name="Kim S.-G."/>
        </authorList>
    </citation>
    <scope>NUCLEOTIDE SEQUENCE</scope>
    <source>
        <strain evidence="12">OG9-811</strain>
    </source>
</reference>
<keyword evidence="5 11" id="KW-0812">Transmembrane</keyword>
<feature type="transmembrane region" description="Helical" evidence="11">
    <location>
        <begin position="139"/>
        <end position="157"/>
    </location>
</feature>
<keyword evidence="9 11" id="KW-0472">Membrane</keyword>
<evidence type="ECO:0000256" key="1">
    <source>
        <dbReference type="ARBA" id="ARBA00004141"/>
    </source>
</evidence>
<accession>A0A975U8P7</accession>
<dbReference type="GO" id="GO:0009252">
    <property type="term" value="P:peptidoglycan biosynthetic process"/>
    <property type="evidence" value="ECO:0007669"/>
    <property type="project" value="UniProtKB-UniRule"/>
</dbReference>
<feature type="transmembrane region" description="Helical" evidence="11">
    <location>
        <begin position="163"/>
        <end position="180"/>
    </location>
</feature>
<dbReference type="Proteomes" id="UP000694232">
    <property type="component" value="Chromosome 1"/>
</dbReference>
<dbReference type="GO" id="GO:0032153">
    <property type="term" value="C:cell division site"/>
    <property type="evidence" value="ECO:0007669"/>
    <property type="project" value="TreeGrafter"/>
</dbReference>
<comment type="function">
    <text evidence="11">Peptidoglycan polymerase that is essential for cell wall elongation.</text>
</comment>
<gene>
    <name evidence="11 12" type="primary">rodA</name>
    <name evidence="11" type="synonym">mrdB</name>
    <name evidence="12" type="ORF">KNV97_14400</name>
</gene>
<dbReference type="PANTHER" id="PTHR30474">
    <property type="entry name" value="CELL CYCLE PROTEIN"/>
    <property type="match status" value="1"/>
</dbReference>
<keyword evidence="11" id="KW-0997">Cell inner membrane</keyword>
<dbReference type="InterPro" id="IPR018365">
    <property type="entry name" value="Cell_cycle_FtsW-rel_CS"/>
</dbReference>
<protein>
    <recommendedName>
        <fullName evidence="11">Peptidoglycan glycosyltransferase MrdB</fullName>
        <shortName evidence="11">PGT</shortName>
        <ecNumber evidence="11">2.4.99.28</ecNumber>
    </recommendedName>
    <alternativeName>
        <fullName evidence="11">Cell elongation protein RodA</fullName>
    </alternativeName>
    <alternativeName>
        <fullName evidence="11">Cell wall polymerase</fullName>
    </alternativeName>
    <alternativeName>
        <fullName evidence="11">Peptidoglycan polymerase</fullName>
        <shortName evidence="11">PG polymerase</shortName>
    </alternativeName>
</protein>
<keyword evidence="6 11" id="KW-0133">Cell shape</keyword>
<dbReference type="EC" id="2.4.99.28" evidence="11"/>
<dbReference type="NCBIfam" id="TIGR02210">
    <property type="entry name" value="rodA_shape"/>
    <property type="match status" value="1"/>
</dbReference>
<sequence>MKLDPSTGRNRAFFERLHIDLPLLLGLLVVMGFGLVVMYSASGQSLAMMDRQAMRMVLALAVMIGLAQLPPRTYERLAPGLFFVGVILLLGVLFFGEVSKGAQRWLNLGFVRFQPSELLKLAVPLMVARYIGKRPLPPSFQTLMISAVMVFFPTILIAKQPDLGTSILIAASGVFVIFLAGISWKIIVAAAMAVGAFVPVLWFFLMHEYQKTRVRTLFNPESDPLGAGYHIIQSKIAIGSGGISGKGWLHGTQSNLEFLPERHTDFIFAVIAEEWGMIGILALLAVYLFIIGRGLYLASNAQTAFGRMMAGSIVLSFFVYVFVNIGMVSGILPVVGVPLPLISYGGTSMVTLMAGFGILMSIHTHRKAFSKAN</sequence>
<dbReference type="PANTHER" id="PTHR30474:SF1">
    <property type="entry name" value="PEPTIDOGLYCAN GLYCOSYLTRANSFERASE MRDB"/>
    <property type="match status" value="1"/>
</dbReference>
<dbReference type="Pfam" id="PF01098">
    <property type="entry name" value="FTSW_RODA_SPOVE"/>
    <property type="match status" value="1"/>
</dbReference>
<name>A0A975U8P7_9VIBR</name>
<dbReference type="PROSITE" id="PS00428">
    <property type="entry name" value="FTSW_RODA_SPOVE"/>
    <property type="match status" value="1"/>
</dbReference>
<comment type="similarity">
    <text evidence="11">Belongs to the SEDS family. MrdB/RodA subfamily.</text>
</comment>
<evidence type="ECO:0000256" key="6">
    <source>
        <dbReference type="ARBA" id="ARBA00022960"/>
    </source>
</evidence>
<dbReference type="InterPro" id="IPR001182">
    <property type="entry name" value="FtsW/RodA"/>
</dbReference>
<keyword evidence="7 11" id="KW-0573">Peptidoglycan synthesis</keyword>
<evidence type="ECO:0000256" key="4">
    <source>
        <dbReference type="ARBA" id="ARBA00022679"/>
    </source>
</evidence>
<keyword evidence="8 11" id="KW-1133">Transmembrane helix</keyword>
<dbReference type="AlphaFoldDB" id="A0A975U8P7"/>
<organism evidence="12 13">
    <name type="scientific">Vibrio ostreae</name>
    <dbReference type="NCBI Taxonomy" id="2841925"/>
    <lineage>
        <taxon>Bacteria</taxon>
        <taxon>Pseudomonadati</taxon>
        <taxon>Pseudomonadota</taxon>
        <taxon>Gammaproteobacteria</taxon>
        <taxon>Vibrionales</taxon>
        <taxon>Vibrionaceae</taxon>
        <taxon>Vibrio</taxon>
    </lineage>
</organism>
<proteinExistence type="inferred from homology"/>
<evidence type="ECO:0000256" key="9">
    <source>
        <dbReference type="ARBA" id="ARBA00023136"/>
    </source>
</evidence>
<keyword evidence="3 11" id="KW-0328">Glycosyltransferase</keyword>
<evidence type="ECO:0000256" key="5">
    <source>
        <dbReference type="ARBA" id="ARBA00022692"/>
    </source>
</evidence>
<dbReference type="GO" id="GO:0071555">
    <property type="term" value="P:cell wall organization"/>
    <property type="evidence" value="ECO:0007669"/>
    <property type="project" value="UniProtKB-KW"/>
</dbReference>
<evidence type="ECO:0000313" key="12">
    <source>
        <dbReference type="EMBL" id="QXO16671.1"/>
    </source>
</evidence>
<dbReference type="GO" id="GO:0051301">
    <property type="term" value="P:cell division"/>
    <property type="evidence" value="ECO:0007669"/>
    <property type="project" value="InterPro"/>
</dbReference>
<dbReference type="InterPro" id="IPR011923">
    <property type="entry name" value="RodA/MrdB"/>
</dbReference>
<dbReference type="RefSeq" id="WP_136487785.1">
    <property type="nucleotide sequence ID" value="NZ_CP076643.1"/>
</dbReference>
<keyword evidence="2 11" id="KW-1003">Cell membrane</keyword>
<dbReference type="EMBL" id="CP076643">
    <property type="protein sequence ID" value="QXO16671.1"/>
    <property type="molecule type" value="Genomic_DNA"/>
</dbReference>
<evidence type="ECO:0000256" key="8">
    <source>
        <dbReference type="ARBA" id="ARBA00022989"/>
    </source>
</evidence>
<evidence type="ECO:0000256" key="2">
    <source>
        <dbReference type="ARBA" id="ARBA00022475"/>
    </source>
</evidence>
<dbReference type="KEGG" id="vos:KNV97_14400"/>
<keyword evidence="4 11" id="KW-0808">Transferase</keyword>